<reference evidence="6" key="1">
    <citation type="submission" date="2016-10" db="EMBL/GenBank/DDBJ databases">
        <authorList>
            <person name="Varghese N."/>
            <person name="Submissions S."/>
        </authorList>
    </citation>
    <scope>NUCLEOTIDE SEQUENCE [LARGE SCALE GENOMIC DNA]</scope>
    <source>
        <strain evidence="6">DUS833</strain>
    </source>
</reference>
<name>A0A1H1GMR8_9BURK</name>
<dbReference type="STRING" id="157910.SAMN05445850_2980"/>
<dbReference type="EMBL" id="FNKX01000001">
    <property type="protein sequence ID" value="SDR14449.1"/>
    <property type="molecule type" value="Genomic_DNA"/>
</dbReference>
<dbReference type="Pfam" id="PF04828">
    <property type="entry name" value="GFA"/>
    <property type="match status" value="1"/>
</dbReference>
<comment type="similarity">
    <text evidence="1">Belongs to the Gfa family.</text>
</comment>
<protein>
    <recommendedName>
        <fullName evidence="4">CENP-V/GFA domain-containing protein</fullName>
    </recommendedName>
</protein>
<proteinExistence type="inferred from homology"/>
<dbReference type="GO" id="GO:0046872">
    <property type="term" value="F:metal ion binding"/>
    <property type="evidence" value="ECO:0007669"/>
    <property type="project" value="UniProtKB-KW"/>
</dbReference>
<dbReference type="Proteomes" id="UP000199365">
    <property type="component" value="Unassembled WGS sequence"/>
</dbReference>
<evidence type="ECO:0000256" key="3">
    <source>
        <dbReference type="ARBA" id="ARBA00022833"/>
    </source>
</evidence>
<accession>A0A1H1GMR8</accession>
<dbReference type="GO" id="GO:0016846">
    <property type="term" value="F:carbon-sulfur lyase activity"/>
    <property type="evidence" value="ECO:0007669"/>
    <property type="project" value="InterPro"/>
</dbReference>
<evidence type="ECO:0000313" key="5">
    <source>
        <dbReference type="EMBL" id="SDR14449.1"/>
    </source>
</evidence>
<keyword evidence="2" id="KW-0479">Metal-binding</keyword>
<evidence type="ECO:0000259" key="4">
    <source>
        <dbReference type="Pfam" id="PF04828"/>
    </source>
</evidence>
<evidence type="ECO:0000256" key="2">
    <source>
        <dbReference type="ARBA" id="ARBA00022723"/>
    </source>
</evidence>
<sequence length="192" mass="21253">MSTPWMGRCLCGAVQYEARGESLAQLICHCRDRRRASGSAGLPVVVVRAAGFSFKGEIRPHTKIECDHLSRPCDYPRGSANGDVTYMRDGAALLVDEGSSLRMWETDTGLRAERLRAKYFPLHSANTSCNVLRVSIKVFPATKPSFLTSRTLSTVRIWSSKINPCFRLKVTGTRKGAGRPFEVIGATMTVRR</sequence>
<evidence type="ECO:0000313" key="6">
    <source>
        <dbReference type="Proteomes" id="UP000199365"/>
    </source>
</evidence>
<dbReference type="Gene3D" id="3.90.1590.10">
    <property type="entry name" value="glutathione-dependent formaldehyde- activating enzyme (gfa)"/>
    <property type="match status" value="1"/>
</dbReference>
<dbReference type="InterPro" id="IPR006913">
    <property type="entry name" value="CENP-V/GFA"/>
</dbReference>
<keyword evidence="3" id="KW-0862">Zinc</keyword>
<keyword evidence="6" id="KW-1185">Reference proteome</keyword>
<organism evidence="5 6">
    <name type="scientific">Paraburkholderia tuberum</name>
    <dbReference type="NCBI Taxonomy" id="157910"/>
    <lineage>
        <taxon>Bacteria</taxon>
        <taxon>Pseudomonadati</taxon>
        <taxon>Pseudomonadota</taxon>
        <taxon>Betaproteobacteria</taxon>
        <taxon>Burkholderiales</taxon>
        <taxon>Burkholderiaceae</taxon>
        <taxon>Paraburkholderia</taxon>
    </lineage>
</organism>
<feature type="domain" description="CENP-V/GFA" evidence="4">
    <location>
        <begin position="6"/>
        <end position="58"/>
    </location>
</feature>
<dbReference type="SUPFAM" id="SSF51316">
    <property type="entry name" value="Mss4-like"/>
    <property type="match status" value="1"/>
</dbReference>
<dbReference type="AlphaFoldDB" id="A0A1H1GMR8"/>
<dbReference type="InterPro" id="IPR011057">
    <property type="entry name" value="Mss4-like_sf"/>
</dbReference>
<gene>
    <name evidence="5" type="ORF">SAMN05445850_2980</name>
</gene>
<evidence type="ECO:0000256" key="1">
    <source>
        <dbReference type="ARBA" id="ARBA00005495"/>
    </source>
</evidence>